<dbReference type="Gene3D" id="3.40.50.150">
    <property type="entry name" value="Vaccinia Virus protein VP39"/>
    <property type="match status" value="1"/>
</dbReference>
<dbReference type="GO" id="GO:0032259">
    <property type="term" value="P:methylation"/>
    <property type="evidence" value="ECO:0007669"/>
    <property type="project" value="UniProtKB-KW"/>
</dbReference>
<dbReference type="InterPro" id="IPR019257">
    <property type="entry name" value="MeTrfase_dom"/>
</dbReference>
<keyword evidence="1" id="KW-0489">Methyltransferase</keyword>
<dbReference type="PIRSF" id="PIRSF018005">
    <property type="entry name" value="UCP018005"/>
    <property type="match status" value="1"/>
</dbReference>
<dbReference type="InterPro" id="IPR035094">
    <property type="entry name" value="EgtD"/>
</dbReference>
<dbReference type="InterPro" id="IPR051128">
    <property type="entry name" value="EgtD_Methyltrsf_superfamily"/>
</dbReference>
<evidence type="ECO:0000259" key="3">
    <source>
        <dbReference type="Pfam" id="PF10017"/>
    </source>
</evidence>
<proteinExistence type="predicted"/>
<dbReference type="SUPFAM" id="SSF53335">
    <property type="entry name" value="S-adenosyl-L-methionine-dependent methyltransferases"/>
    <property type="match status" value="1"/>
</dbReference>
<dbReference type="RefSeq" id="WP_188409029.1">
    <property type="nucleotide sequence ID" value="NZ_BMCP01000001.1"/>
</dbReference>
<reference evidence="4" key="1">
    <citation type="journal article" date="2014" name="Int. J. Syst. Evol. Microbiol.">
        <title>Complete genome sequence of Corynebacterium casei LMG S-19264T (=DSM 44701T), isolated from a smear-ripened cheese.</title>
        <authorList>
            <consortium name="US DOE Joint Genome Institute (JGI-PGF)"/>
            <person name="Walter F."/>
            <person name="Albersmeier A."/>
            <person name="Kalinowski J."/>
            <person name="Ruckert C."/>
        </authorList>
    </citation>
    <scope>NUCLEOTIDE SEQUENCE</scope>
    <source>
        <strain evidence="4">CCM 7684</strain>
    </source>
</reference>
<keyword evidence="2" id="KW-0808">Transferase</keyword>
<dbReference type="AlphaFoldDB" id="A0A8J2YF54"/>
<evidence type="ECO:0000256" key="1">
    <source>
        <dbReference type="ARBA" id="ARBA00022603"/>
    </source>
</evidence>
<sequence length="318" mass="35130">MLEAVDVQIRQRDTFLHDVLTGLSGQPKSLPSRWLYDDRGCELFEDITALEEYYPTRTETAILRSHAADMAAFCGAGPVLLEYGAGAAVKTEILMAALEAPKLYVPIDIAADFLTLTARRFSARFPGVAVRPVAADFTHDFDLPSGVPTEGRVVFFPGSTIGNLDEPETAAFLSRIRRHTGSAGKALIGVDLKKDLDLLHAAYDDREGVTAAFNLNILARINRELGGNFTLDAYAHQARWNEKASAVEMHLVSRQEQEAKVAGRTFHFAPGETIHTESSRKYEPAVFSQIARRHGWRVETVWTDPARLFAVFGLRSIA</sequence>
<dbReference type="PANTHER" id="PTHR43397:SF1">
    <property type="entry name" value="ERGOTHIONEINE BIOSYNTHESIS PROTEIN 1"/>
    <property type="match status" value="1"/>
</dbReference>
<dbReference type="Proteomes" id="UP000602745">
    <property type="component" value="Unassembled WGS sequence"/>
</dbReference>
<dbReference type="InterPro" id="IPR017804">
    <property type="entry name" value="MeTrfase_EgtD-like"/>
</dbReference>
<feature type="domain" description="Histidine-specific methyltransferase SAM-dependent" evidence="3">
    <location>
        <begin position="17"/>
        <end position="314"/>
    </location>
</feature>
<accession>A0A8J2YF54</accession>
<dbReference type="InterPro" id="IPR029063">
    <property type="entry name" value="SAM-dependent_MTases_sf"/>
</dbReference>
<evidence type="ECO:0000313" key="5">
    <source>
        <dbReference type="Proteomes" id="UP000602745"/>
    </source>
</evidence>
<name>A0A8J2YF54_9RHOB</name>
<comment type="caution">
    <text evidence="4">The sequence shown here is derived from an EMBL/GenBank/DDBJ whole genome shotgun (WGS) entry which is preliminary data.</text>
</comment>
<dbReference type="PANTHER" id="PTHR43397">
    <property type="entry name" value="ERGOTHIONEINE BIOSYNTHESIS PROTEIN 1"/>
    <property type="match status" value="1"/>
</dbReference>
<organism evidence="4 5">
    <name type="scientific">Agaricicola taiwanensis</name>
    <dbReference type="NCBI Taxonomy" id="591372"/>
    <lineage>
        <taxon>Bacteria</taxon>
        <taxon>Pseudomonadati</taxon>
        <taxon>Pseudomonadota</taxon>
        <taxon>Alphaproteobacteria</taxon>
        <taxon>Rhodobacterales</taxon>
        <taxon>Paracoccaceae</taxon>
        <taxon>Agaricicola</taxon>
    </lineage>
</organism>
<keyword evidence="5" id="KW-1185">Reference proteome</keyword>
<evidence type="ECO:0000313" key="4">
    <source>
        <dbReference type="EMBL" id="GGE28464.1"/>
    </source>
</evidence>
<dbReference type="EMBL" id="BMCP01000001">
    <property type="protein sequence ID" value="GGE28464.1"/>
    <property type="molecule type" value="Genomic_DNA"/>
</dbReference>
<reference evidence="4" key="2">
    <citation type="submission" date="2020-09" db="EMBL/GenBank/DDBJ databases">
        <authorList>
            <person name="Sun Q."/>
            <person name="Sedlacek I."/>
        </authorList>
    </citation>
    <scope>NUCLEOTIDE SEQUENCE</scope>
    <source>
        <strain evidence="4">CCM 7684</strain>
    </source>
</reference>
<gene>
    <name evidence="4" type="ORF">GCM10007276_02070</name>
</gene>
<dbReference type="GO" id="GO:0008168">
    <property type="term" value="F:methyltransferase activity"/>
    <property type="evidence" value="ECO:0007669"/>
    <property type="project" value="UniProtKB-KW"/>
</dbReference>
<dbReference type="Pfam" id="PF10017">
    <property type="entry name" value="Methyltransf_33"/>
    <property type="match status" value="1"/>
</dbReference>
<evidence type="ECO:0000256" key="2">
    <source>
        <dbReference type="ARBA" id="ARBA00022679"/>
    </source>
</evidence>
<protein>
    <submittedName>
        <fullName evidence="4">Dimethylhistidine N-methyltransferase</fullName>
    </submittedName>
</protein>
<dbReference type="NCBIfam" id="TIGR03438">
    <property type="entry name" value="egtD_ergothio"/>
    <property type="match status" value="1"/>
</dbReference>